<dbReference type="KEGG" id="avc:NCTC10951_02690"/>
<gene>
    <name evidence="2" type="ORF">NCTC10951_02690</name>
</gene>
<dbReference type="Proteomes" id="UP000268658">
    <property type="component" value="Chromosome"/>
</dbReference>
<name>A0A3S5EWL6_ACTVI</name>
<evidence type="ECO:0000313" key="3">
    <source>
        <dbReference type="Proteomes" id="UP000268658"/>
    </source>
</evidence>
<feature type="compositionally biased region" description="Low complexity" evidence="1">
    <location>
        <begin position="94"/>
        <end position="111"/>
    </location>
</feature>
<evidence type="ECO:0000256" key="1">
    <source>
        <dbReference type="SAM" id="MobiDB-lite"/>
    </source>
</evidence>
<dbReference type="AlphaFoldDB" id="A0A3S5EWL6"/>
<feature type="region of interest" description="Disordered" evidence="1">
    <location>
        <begin position="53"/>
        <end position="78"/>
    </location>
</feature>
<proteinExistence type="predicted"/>
<protein>
    <submittedName>
        <fullName evidence="2">Uncharacterized protein</fullName>
    </submittedName>
</protein>
<reference evidence="2 3" key="1">
    <citation type="submission" date="2018-12" db="EMBL/GenBank/DDBJ databases">
        <authorList>
            <consortium name="Pathogen Informatics"/>
        </authorList>
    </citation>
    <scope>NUCLEOTIDE SEQUENCE [LARGE SCALE GENOMIC DNA]</scope>
    <source>
        <strain evidence="2 3">NCTC10951</strain>
    </source>
</reference>
<sequence>MSLPPSAATASWSWPDDHLRHADGGHEGCASLPRACGDSPRLTATRTRRRCVASRVRGLSTPTGAVPRGWRPSTPPRAEILHPHAQHVPAREMGAPSSSPVSPVPTSAGSTRQPRSGRNERRICPYGTTLNRRLKSAVHDSTGQPSVTSRYRRLAAVKVVPGGHQPPLGGRLGAAPCGESACETGPGRASTRSSRPARRRGHLVCTRSCCVCPGGGRPSPVTRCRGRTLCLAFEG</sequence>
<accession>A0A3S5EWL6</accession>
<organism evidence="2 3">
    <name type="scientific">Actinomyces viscosus</name>
    <dbReference type="NCBI Taxonomy" id="1656"/>
    <lineage>
        <taxon>Bacteria</taxon>
        <taxon>Bacillati</taxon>
        <taxon>Actinomycetota</taxon>
        <taxon>Actinomycetes</taxon>
        <taxon>Actinomycetales</taxon>
        <taxon>Actinomycetaceae</taxon>
        <taxon>Actinomyces</taxon>
    </lineage>
</organism>
<evidence type="ECO:0000313" key="2">
    <source>
        <dbReference type="EMBL" id="VEI18383.1"/>
    </source>
</evidence>
<dbReference type="EMBL" id="LR134477">
    <property type="protein sequence ID" value="VEI18383.1"/>
    <property type="molecule type" value="Genomic_DNA"/>
</dbReference>
<feature type="region of interest" description="Disordered" evidence="1">
    <location>
        <begin position="90"/>
        <end position="123"/>
    </location>
</feature>